<evidence type="ECO:0000313" key="3">
    <source>
        <dbReference type="Proteomes" id="UP001175000"/>
    </source>
</evidence>
<dbReference type="Proteomes" id="UP001175000">
    <property type="component" value="Unassembled WGS sequence"/>
</dbReference>
<keyword evidence="3" id="KW-1185">Reference proteome</keyword>
<evidence type="ECO:0000313" key="2">
    <source>
        <dbReference type="EMBL" id="KAK0626912.1"/>
    </source>
</evidence>
<dbReference type="AlphaFoldDB" id="A0AA39X417"/>
<name>A0AA39X417_9PEZI</name>
<evidence type="ECO:0000256" key="1">
    <source>
        <dbReference type="SAM" id="MobiDB-lite"/>
    </source>
</evidence>
<gene>
    <name evidence="2" type="ORF">B0T14DRAFT_122006</name>
</gene>
<accession>A0AA39X417</accession>
<feature type="region of interest" description="Disordered" evidence="1">
    <location>
        <begin position="233"/>
        <end position="284"/>
    </location>
</feature>
<reference evidence="2" key="1">
    <citation type="submission" date="2023-06" db="EMBL/GenBank/DDBJ databases">
        <title>Genome-scale phylogeny and comparative genomics of the fungal order Sordariales.</title>
        <authorList>
            <consortium name="Lawrence Berkeley National Laboratory"/>
            <person name="Hensen N."/>
            <person name="Bonometti L."/>
            <person name="Westerberg I."/>
            <person name="Brannstrom I.O."/>
            <person name="Guillou S."/>
            <person name="Cros-Aarteil S."/>
            <person name="Calhoun S."/>
            <person name="Haridas S."/>
            <person name="Kuo A."/>
            <person name="Mondo S."/>
            <person name="Pangilinan J."/>
            <person name="Riley R."/>
            <person name="Labutti K."/>
            <person name="Andreopoulos B."/>
            <person name="Lipzen A."/>
            <person name="Chen C."/>
            <person name="Yanf M."/>
            <person name="Daum C."/>
            <person name="Ng V."/>
            <person name="Clum A."/>
            <person name="Steindorff A."/>
            <person name="Ohm R."/>
            <person name="Martin F."/>
            <person name="Silar P."/>
            <person name="Natvig D."/>
            <person name="Lalanne C."/>
            <person name="Gautier V."/>
            <person name="Ament-Velasquez S.L."/>
            <person name="Kruys A."/>
            <person name="Hutchinson M.I."/>
            <person name="Powell A.J."/>
            <person name="Barry K."/>
            <person name="Miller A.N."/>
            <person name="Grigoriev I.V."/>
            <person name="Debuchy R."/>
            <person name="Gladieux P."/>
            <person name="Thoren M.H."/>
            <person name="Johannesson H."/>
        </authorList>
    </citation>
    <scope>NUCLEOTIDE SEQUENCE</scope>
    <source>
        <strain evidence="2">CBS 606.72</strain>
    </source>
</reference>
<proteinExistence type="predicted"/>
<protein>
    <submittedName>
        <fullName evidence="2">Uncharacterized protein</fullName>
    </submittedName>
</protein>
<comment type="caution">
    <text evidence="2">The sequence shown here is derived from an EMBL/GenBank/DDBJ whole genome shotgun (WGS) entry which is preliminary data.</text>
</comment>
<feature type="compositionally biased region" description="Gly residues" evidence="1">
    <location>
        <begin position="248"/>
        <end position="268"/>
    </location>
</feature>
<dbReference type="EMBL" id="JAULSU010000002">
    <property type="protein sequence ID" value="KAK0626912.1"/>
    <property type="molecule type" value="Genomic_DNA"/>
</dbReference>
<sequence length="284" mass="30563">MRYRRECGQGDRPPSGVAFPGVVSSSATTRYILDAKVLTALTLSNTPLESVTADSGPPRVAKARPHPSSLLNMAIPSTSQAEYCDQQTLLDVVLTQILAIGFPMSCQDASYPAVSDSRHGANNTKLHGKLGYKRTVQSQTNQQFVLLRHIHPLTPRTQETVRFLQPSPFQTHEATMSGHQDHLAPYVEACGCFLVNGRISQAVTCQGCSGSQRINCNYCGNLRYTYIDCDHNSRNSDRRRLSSHRGSGNRGSGSGSHGMQGGHRGSSGGHHHGGSHGHGSSVSA</sequence>
<organism evidence="2 3">
    <name type="scientific">Immersiella caudata</name>
    <dbReference type="NCBI Taxonomy" id="314043"/>
    <lineage>
        <taxon>Eukaryota</taxon>
        <taxon>Fungi</taxon>
        <taxon>Dikarya</taxon>
        <taxon>Ascomycota</taxon>
        <taxon>Pezizomycotina</taxon>
        <taxon>Sordariomycetes</taxon>
        <taxon>Sordariomycetidae</taxon>
        <taxon>Sordariales</taxon>
        <taxon>Lasiosphaeriaceae</taxon>
        <taxon>Immersiella</taxon>
    </lineage>
</organism>